<name>A0AAD3TA27_NEPGR</name>
<dbReference type="EMBL" id="BSYO01000028">
    <property type="protein sequence ID" value="GMH24771.1"/>
    <property type="molecule type" value="Genomic_DNA"/>
</dbReference>
<keyword evidence="1" id="KW-0732">Signal</keyword>
<proteinExistence type="predicted"/>
<keyword evidence="3" id="KW-1185">Reference proteome</keyword>
<comment type="caution">
    <text evidence="2">The sequence shown here is derived from an EMBL/GenBank/DDBJ whole genome shotgun (WGS) entry which is preliminary data.</text>
</comment>
<evidence type="ECO:0000313" key="3">
    <source>
        <dbReference type="Proteomes" id="UP001279734"/>
    </source>
</evidence>
<dbReference type="AlphaFoldDB" id="A0AAD3TA27"/>
<organism evidence="2 3">
    <name type="scientific">Nepenthes gracilis</name>
    <name type="common">Slender pitcher plant</name>
    <dbReference type="NCBI Taxonomy" id="150966"/>
    <lineage>
        <taxon>Eukaryota</taxon>
        <taxon>Viridiplantae</taxon>
        <taxon>Streptophyta</taxon>
        <taxon>Embryophyta</taxon>
        <taxon>Tracheophyta</taxon>
        <taxon>Spermatophyta</taxon>
        <taxon>Magnoliopsida</taxon>
        <taxon>eudicotyledons</taxon>
        <taxon>Gunneridae</taxon>
        <taxon>Pentapetalae</taxon>
        <taxon>Caryophyllales</taxon>
        <taxon>Nepenthaceae</taxon>
        <taxon>Nepenthes</taxon>
    </lineage>
</organism>
<reference evidence="2" key="1">
    <citation type="submission" date="2023-05" db="EMBL/GenBank/DDBJ databases">
        <title>Nepenthes gracilis genome sequencing.</title>
        <authorList>
            <person name="Fukushima K."/>
        </authorList>
    </citation>
    <scope>NUCLEOTIDE SEQUENCE</scope>
    <source>
        <strain evidence="2">SING2019-196</strain>
    </source>
</reference>
<protein>
    <submittedName>
        <fullName evidence="2">Uncharacterized protein</fullName>
    </submittedName>
</protein>
<feature type="chain" id="PRO_5042262033" evidence="1">
    <location>
        <begin position="28"/>
        <end position="120"/>
    </location>
</feature>
<evidence type="ECO:0000313" key="2">
    <source>
        <dbReference type="EMBL" id="GMH24771.1"/>
    </source>
</evidence>
<accession>A0AAD3TA27</accession>
<gene>
    <name evidence="2" type="ORF">Nepgr_026614</name>
</gene>
<sequence length="120" mass="12923">MLPGEPCRSGFGALLVEVLELLRWTCADYVPLCFGRVEVFEALDMLLPACCDLPVITGQDLLKVAVIGSGLMVDLDCCSWLAGLDFDPFLATSDAAAGDFCWCRFDGRDAAAFCGLMVEC</sequence>
<evidence type="ECO:0000256" key="1">
    <source>
        <dbReference type="SAM" id="SignalP"/>
    </source>
</evidence>
<feature type="signal peptide" evidence="1">
    <location>
        <begin position="1"/>
        <end position="27"/>
    </location>
</feature>
<dbReference type="Proteomes" id="UP001279734">
    <property type="component" value="Unassembled WGS sequence"/>
</dbReference>